<organism evidence="1 2">
    <name type="scientific">Armillaria gallica</name>
    <name type="common">Bulbous honey fungus</name>
    <name type="synonym">Armillaria bulbosa</name>
    <dbReference type="NCBI Taxonomy" id="47427"/>
    <lineage>
        <taxon>Eukaryota</taxon>
        <taxon>Fungi</taxon>
        <taxon>Dikarya</taxon>
        <taxon>Basidiomycota</taxon>
        <taxon>Agaricomycotina</taxon>
        <taxon>Agaricomycetes</taxon>
        <taxon>Agaricomycetidae</taxon>
        <taxon>Agaricales</taxon>
        <taxon>Marasmiineae</taxon>
        <taxon>Physalacriaceae</taxon>
        <taxon>Armillaria</taxon>
    </lineage>
</organism>
<keyword evidence="2" id="KW-1185">Reference proteome</keyword>
<accession>A0A2H3EEF9</accession>
<name>A0A2H3EEF9_ARMGA</name>
<protein>
    <submittedName>
        <fullName evidence="1">Uncharacterized protein</fullName>
    </submittedName>
</protein>
<gene>
    <name evidence="1" type="ORF">ARMGADRAFT_1071038</name>
</gene>
<dbReference type="AlphaFoldDB" id="A0A2H3EEF9"/>
<dbReference type="InParanoid" id="A0A2H3EEF9"/>
<dbReference type="EMBL" id="KZ293644">
    <property type="protein sequence ID" value="PBL04601.1"/>
    <property type="molecule type" value="Genomic_DNA"/>
</dbReference>
<sequence>MAWCDLADMFWSNIYFLMAEQLDIDISAQMARDAAKPGVKDIVNLYITN</sequence>
<evidence type="ECO:0000313" key="2">
    <source>
        <dbReference type="Proteomes" id="UP000217790"/>
    </source>
</evidence>
<dbReference type="Proteomes" id="UP000217790">
    <property type="component" value="Unassembled WGS sequence"/>
</dbReference>
<evidence type="ECO:0000313" key="1">
    <source>
        <dbReference type="EMBL" id="PBL04601.1"/>
    </source>
</evidence>
<reference evidence="2" key="1">
    <citation type="journal article" date="2017" name="Nat. Ecol. Evol.">
        <title>Genome expansion and lineage-specific genetic innovations in the forest pathogenic fungi Armillaria.</title>
        <authorList>
            <person name="Sipos G."/>
            <person name="Prasanna A.N."/>
            <person name="Walter M.C."/>
            <person name="O'Connor E."/>
            <person name="Balint B."/>
            <person name="Krizsan K."/>
            <person name="Kiss B."/>
            <person name="Hess J."/>
            <person name="Varga T."/>
            <person name="Slot J."/>
            <person name="Riley R."/>
            <person name="Boka B."/>
            <person name="Rigling D."/>
            <person name="Barry K."/>
            <person name="Lee J."/>
            <person name="Mihaltcheva S."/>
            <person name="LaButti K."/>
            <person name="Lipzen A."/>
            <person name="Waldron R."/>
            <person name="Moloney N.M."/>
            <person name="Sperisen C."/>
            <person name="Kredics L."/>
            <person name="Vagvoelgyi C."/>
            <person name="Patrignani A."/>
            <person name="Fitzpatrick D."/>
            <person name="Nagy I."/>
            <person name="Doyle S."/>
            <person name="Anderson J.B."/>
            <person name="Grigoriev I.V."/>
            <person name="Gueldener U."/>
            <person name="Muensterkoetter M."/>
            <person name="Nagy L.G."/>
        </authorList>
    </citation>
    <scope>NUCLEOTIDE SEQUENCE [LARGE SCALE GENOMIC DNA]</scope>
    <source>
        <strain evidence="2">Ar21-2</strain>
    </source>
</reference>
<proteinExistence type="predicted"/>